<gene>
    <name evidence="1" type="ORF">ETP43_14350</name>
</gene>
<keyword evidence="2" id="KW-1185">Reference proteome</keyword>
<accession>A0A4Q1RKG5</accession>
<sequence>MESLFNHQTIDEFLLDITETAEYKNIEYLIFSIRMNYLHYMAISRIVKFEIPRYLENLIDIVIDKFNESGISPVDMLQYMLDNDINNWIHYYAYTFIIPVAKGEENGAVNDLNELYAIVLTGYILDAFREKRIDIKNLVEGQVLAHKTNQYDLTVVDGVEFKRDYFVFEGKAYLYSILTNTNTMQFGDTMPGFARIITEQIKDGNILLRLDERLALPVDQAISYSTLNFEKYRGPQFHFKDSILKNPKTITIHINETTSDKLLLVVKKKVDNNSKKDFWHIELETLPYRDEASKGKYCITTFLHGMYYPEDDCFTHIDCTNNQYEMSEYIKKYSECEPDTPVDLHTKSSELHYKIWCIENGRYTREVWYNLMTVTLNEKYRTLLDEILA</sequence>
<protein>
    <submittedName>
        <fullName evidence="1">Uncharacterized protein</fullName>
    </submittedName>
</protein>
<reference evidence="1 2" key="1">
    <citation type="submission" date="2019-01" db="EMBL/GenBank/DDBJ databases">
        <title>Blautia sp. nov. KGMB01111 isolated human feces.</title>
        <authorList>
            <person name="Park J.-E."/>
            <person name="Kim J.-S."/>
            <person name="Park S.-H."/>
        </authorList>
    </citation>
    <scope>NUCLEOTIDE SEQUENCE [LARGE SCALE GENOMIC DNA]</scope>
    <source>
        <strain evidence="1 2">KGMB01111</strain>
    </source>
</reference>
<evidence type="ECO:0000313" key="1">
    <source>
        <dbReference type="EMBL" id="RXS76260.1"/>
    </source>
</evidence>
<dbReference type="EMBL" id="SDKC01000001">
    <property type="protein sequence ID" value="RXS76260.1"/>
    <property type="molecule type" value="Genomic_DNA"/>
</dbReference>
<dbReference type="RefSeq" id="WP_164979734.1">
    <property type="nucleotide sequence ID" value="NZ_SDKC01000001.1"/>
</dbReference>
<organism evidence="1 2">
    <name type="scientific">Blautia faecicola</name>
    <dbReference type="NCBI Taxonomy" id="2509240"/>
    <lineage>
        <taxon>Bacteria</taxon>
        <taxon>Bacillati</taxon>
        <taxon>Bacillota</taxon>
        <taxon>Clostridia</taxon>
        <taxon>Lachnospirales</taxon>
        <taxon>Lachnospiraceae</taxon>
        <taxon>Blautia</taxon>
    </lineage>
</organism>
<dbReference type="Proteomes" id="UP000290106">
    <property type="component" value="Unassembled WGS sequence"/>
</dbReference>
<evidence type="ECO:0000313" key="2">
    <source>
        <dbReference type="Proteomes" id="UP000290106"/>
    </source>
</evidence>
<comment type="caution">
    <text evidence="1">The sequence shown here is derived from an EMBL/GenBank/DDBJ whole genome shotgun (WGS) entry which is preliminary data.</text>
</comment>
<name>A0A4Q1RKG5_9FIRM</name>
<proteinExistence type="predicted"/>
<dbReference type="AlphaFoldDB" id="A0A4Q1RKG5"/>